<dbReference type="InterPro" id="IPR002545">
    <property type="entry name" value="CheW-lke_dom"/>
</dbReference>
<dbReference type="InterPro" id="IPR005467">
    <property type="entry name" value="His_kinase_dom"/>
</dbReference>
<gene>
    <name evidence="9" type="ORF">HZT40_21810</name>
</gene>
<dbReference type="GO" id="GO:0004673">
    <property type="term" value="F:protein histidine kinase activity"/>
    <property type="evidence" value="ECO:0007669"/>
    <property type="project" value="UniProtKB-EC"/>
</dbReference>
<keyword evidence="6" id="KW-0418">Kinase</keyword>
<dbReference type="InterPro" id="IPR003594">
    <property type="entry name" value="HATPase_dom"/>
</dbReference>
<reference evidence="9" key="1">
    <citation type="submission" date="2020-06" db="EMBL/GenBank/DDBJ databases">
        <title>Analysis procedures for assessing recovery of high quality, complete, closed genomes from Nanopore long read metagenome sequencing.</title>
        <authorList>
            <person name="Bessarab I."/>
            <person name="Arumugam K."/>
            <person name="Haryono M."/>
            <person name="Liu X."/>
            <person name="Roy S."/>
            <person name="Zuniga-Montanez R.E."/>
            <person name="Qiu G."/>
            <person name="Drautz-Moses D.I."/>
            <person name="Law Y.Y."/>
            <person name="Wuertz S."/>
            <person name="Lauro F.M."/>
            <person name="Huson D.H."/>
            <person name="Williams R.B."/>
        </authorList>
    </citation>
    <scope>NUCLEOTIDE SEQUENCE [LARGE SCALE GENOMIC DNA]</scope>
    <source>
        <strain evidence="9">SSD2</strain>
    </source>
</reference>
<name>A0A7L6AX83_9GAMM</name>
<dbReference type="PANTHER" id="PTHR43395:SF8">
    <property type="entry name" value="HISTIDINE KINASE"/>
    <property type="match status" value="1"/>
</dbReference>
<dbReference type="Gene3D" id="3.30.565.10">
    <property type="entry name" value="Histidine kinase-like ATPase, C-terminal domain"/>
    <property type="match status" value="1"/>
</dbReference>
<dbReference type="InterPro" id="IPR051315">
    <property type="entry name" value="Bact_Chemotaxis_CheA"/>
</dbReference>
<evidence type="ECO:0000256" key="5">
    <source>
        <dbReference type="ARBA" id="ARBA00022679"/>
    </source>
</evidence>
<dbReference type="SMART" id="SM00260">
    <property type="entry name" value="CheW"/>
    <property type="match status" value="1"/>
</dbReference>
<evidence type="ECO:0000259" key="8">
    <source>
        <dbReference type="PROSITE" id="PS50109"/>
    </source>
</evidence>
<dbReference type="Proteomes" id="UP000510621">
    <property type="component" value="Chromosome"/>
</dbReference>
<evidence type="ECO:0000313" key="10">
    <source>
        <dbReference type="Proteomes" id="UP000510621"/>
    </source>
</evidence>
<dbReference type="GO" id="GO:0007165">
    <property type="term" value="P:signal transduction"/>
    <property type="evidence" value="ECO:0007669"/>
    <property type="project" value="InterPro"/>
</dbReference>
<dbReference type="Pfam" id="PF02518">
    <property type="entry name" value="HATPase_c"/>
    <property type="match status" value="1"/>
</dbReference>
<sequence>MTAPLEHLIRNSLAHGIETPEQRTQQGKSRAGRIILSVSRDESEIVFRFRDDGRGLDRQRLHERAVAMGLISSDQTLPEAELDRLILRPGFSTAPTVDQIAGRGIGMDVVHSELKALGGSLQIESRPNEGVEFIMRLPFTLVVNPVLLAELQGQVYALPIAGVQGLARLTGQQIQEALQAEGRAWSLRQHYLLRQLADWLGASRGEQLFQAEERFPVVFVLTQGQAVAWVIDRIRGRREVVLQPLGSLFKNCRLYSAATVAPDGSVFWCRIWPSWRSWPLPDGERRKMRWRRRQGQRRPPRRACWWWMIRSRCGG</sequence>
<dbReference type="PANTHER" id="PTHR43395">
    <property type="entry name" value="SENSOR HISTIDINE KINASE CHEA"/>
    <property type="match status" value="1"/>
</dbReference>
<dbReference type="GO" id="GO:0006935">
    <property type="term" value="P:chemotaxis"/>
    <property type="evidence" value="ECO:0007669"/>
    <property type="project" value="InterPro"/>
</dbReference>
<evidence type="ECO:0000256" key="2">
    <source>
        <dbReference type="ARBA" id="ARBA00012438"/>
    </source>
</evidence>
<keyword evidence="4" id="KW-0597">Phosphoprotein</keyword>
<dbReference type="EC" id="2.7.13.3" evidence="2"/>
<accession>A0A7L6AX83</accession>
<proteinExistence type="predicted"/>
<dbReference type="InterPro" id="IPR036890">
    <property type="entry name" value="HATPase_C_sf"/>
</dbReference>
<dbReference type="EMBL" id="CP059265">
    <property type="protein sequence ID" value="QLQ33810.1"/>
    <property type="molecule type" value="Genomic_DNA"/>
</dbReference>
<evidence type="ECO:0000256" key="6">
    <source>
        <dbReference type="ARBA" id="ARBA00022777"/>
    </source>
</evidence>
<keyword evidence="10" id="KW-1185">Reference proteome</keyword>
<dbReference type="InterPro" id="IPR036061">
    <property type="entry name" value="CheW-like_dom_sf"/>
</dbReference>
<comment type="catalytic activity">
    <reaction evidence="1">
        <text>ATP + protein L-histidine = ADP + protein N-phospho-L-histidine.</text>
        <dbReference type="EC" id="2.7.13.3"/>
    </reaction>
</comment>
<dbReference type="InterPro" id="IPR004358">
    <property type="entry name" value="Sig_transdc_His_kin-like_C"/>
</dbReference>
<keyword evidence="5" id="KW-0808">Transferase</keyword>
<organism evidence="9 10">
    <name type="scientific">Candidatus Thiothrix singaporensis</name>
    <dbReference type="NCBI Taxonomy" id="2799669"/>
    <lineage>
        <taxon>Bacteria</taxon>
        <taxon>Pseudomonadati</taxon>
        <taxon>Pseudomonadota</taxon>
        <taxon>Gammaproteobacteria</taxon>
        <taxon>Thiotrichales</taxon>
        <taxon>Thiotrichaceae</taxon>
        <taxon>Thiothrix</taxon>
    </lineage>
</organism>
<dbReference type="PROSITE" id="PS50109">
    <property type="entry name" value="HIS_KIN"/>
    <property type="match status" value="1"/>
</dbReference>
<dbReference type="Pfam" id="PF01584">
    <property type="entry name" value="CheW"/>
    <property type="match status" value="1"/>
</dbReference>
<dbReference type="PRINTS" id="PR00344">
    <property type="entry name" value="BCTRLSENSOR"/>
</dbReference>
<dbReference type="FunFam" id="3.30.565.10:FF:000016">
    <property type="entry name" value="Chemotaxis protein CheA, putative"/>
    <property type="match status" value="1"/>
</dbReference>
<dbReference type="SUPFAM" id="SSF50341">
    <property type="entry name" value="CheW-like"/>
    <property type="match status" value="1"/>
</dbReference>
<feature type="domain" description="Histidine kinase" evidence="8">
    <location>
        <begin position="1"/>
        <end position="141"/>
    </location>
</feature>
<evidence type="ECO:0000256" key="7">
    <source>
        <dbReference type="ARBA" id="ARBA00035100"/>
    </source>
</evidence>
<evidence type="ECO:0000313" key="9">
    <source>
        <dbReference type="EMBL" id="QLQ33810.1"/>
    </source>
</evidence>
<dbReference type="SMART" id="SM00387">
    <property type="entry name" value="HATPase_c"/>
    <property type="match status" value="1"/>
</dbReference>
<dbReference type="KEGG" id="this:HZT40_21810"/>
<dbReference type="SUPFAM" id="SSF55874">
    <property type="entry name" value="ATPase domain of HSP90 chaperone/DNA topoisomerase II/histidine kinase"/>
    <property type="match status" value="1"/>
</dbReference>
<comment type="function">
    <text evidence="7">Involved in the transmission of sensory signals from the chemoreceptors to the flagellar motors. CheA is autophosphorylated; it can transfer its phosphate group to either CheB or CheY.</text>
</comment>
<evidence type="ECO:0000256" key="1">
    <source>
        <dbReference type="ARBA" id="ARBA00000085"/>
    </source>
</evidence>
<dbReference type="AlphaFoldDB" id="A0A7L6AX83"/>
<dbReference type="Gene3D" id="2.30.30.40">
    <property type="entry name" value="SH3 Domains"/>
    <property type="match status" value="1"/>
</dbReference>
<evidence type="ECO:0000256" key="3">
    <source>
        <dbReference type="ARBA" id="ARBA00021495"/>
    </source>
</evidence>
<evidence type="ECO:0000256" key="4">
    <source>
        <dbReference type="ARBA" id="ARBA00022553"/>
    </source>
</evidence>
<protein>
    <recommendedName>
        <fullName evidence="3">Chemotaxis protein CheA</fullName>
        <ecNumber evidence="2">2.7.13.3</ecNumber>
    </recommendedName>
</protein>